<feature type="compositionally biased region" description="Polar residues" evidence="1">
    <location>
        <begin position="64"/>
        <end position="73"/>
    </location>
</feature>
<feature type="compositionally biased region" description="Basic and acidic residues" evidence="1">
    <location>
        <begin position="451"/>
        <end position="479"/>
    </location>
</feature>
<dbReference type="AlphaFoldDB" id="A0ABD3UT81"/>
<evidence type="ECO:0000313" key="3">
    <source>
        <dbReference type="Proteomes" id="UP001634394"/>
    </source>
</evidence>
<name>A0ABD3UT81_SINWO</name>
<organism evidence="2 3">
    <name type="scientific">Sinanodonta woodiana</name>
    <name type="common">Chinese pond mussel</name>
    <name type="synonym">Anodonta woodiana</name>
    <dbReference type="NCBI Taxonomy" id="1069815"/>
    <lineage>
        <taxon>Eukaryota</taxon>
        <taxon>Metazoa</taxon>
        <taxon>Spiralia</taxon>
        <taxon>Lophotrochozoa</taxon>
        <taxon>Mollusca</taxon>
        <taxon>Bivalvia</taxon>
        <taxon>Autobranchia</taxon>
        <taxon>Heteroconchia</taxon>
        <taxon>Palaeoheterodonta</taxon>
        <taxon>Unionida</taxon>
        <taxon>Unionoidea</taxon>
        <taxon>Unionidae</taxon>
        <taxon>Unioninae</taxon>
        <taxon>Sinanodonta</taxon>
    </lineage>
</organism>
<gene>
    <name evidence="2" type="ORF">ACJMK2_016238</name>
</gene>
<feature type="region of interest" description="Disordered" evidence="1">
    <location>
        <begin position="197"/>
        <end position="217"/>
    </location>
</feature>
<feature type="region of interest" description="Disordered" evidence="1">
    <location>
        <begin position="412"/>
        <end position="479"/>
    </location>
</feature>
<protein>
    <submittedName>
        <fullName evidence="2">Uncharacterized protein</fullName>
    </submittedName>
</protein>
<keyword evidence="3" id="KW-1185">Reference proteome</keyword>
<evidence type="ECO:0000256" key="1">
    <source>
        <dbReference type="SAM" id="MobiDB-lite"/>
    </source>
</evidence>
<feature type="compositionally biased region" description="Basic and acidic residues" evidence="1">
    <location>
        <begin position="52"/>
        <end position="63"/>
    </location>
</feature>
<sequence length="527" mass="60101">MSHERRRRNGKIGEYWKDNIDKWMHNLNKPRDGGSPIGIKSKRIQPSQDDEKDGRLSRPDRHGSQYSERGSGADSTFSMAGYMSEPNFIYHPGFHGSMQYNKKKSPSHVPVGSESKLNVQNNSYGSLHDELEFQRRYKKVFDLNKHIHFVHSNFINGQKITKRTKLPPLGHVDGQQQSDVSEGMDIFTAMSVQKFNHHRPVSNTRPIESPMAPPSSRRNTDAFFGTGVLTVHGDETPQQLETPRDLKTTLSPVVETNRERDSMPPVSCRSPRRVYPLNKTTFEFQTNLDQNLGIYNYTQDGLGIDDKENLHPVIMEENEYNLEQVEYPTNENTLQPLAVNGVNVNLNETECDVDMDRTVVDQDKILKETTDVMEDSKPFNISVHVEYKKKNSSPSHFITQLQSRRDIETLDEAKEKKDKNENYQIIPEEGEEPVENSREASEATTLNGEGFSKKDNFTSLDKGDADDSEYNHVKNQKENSDFFLPKLAESLTSHDKPVSSMGHSVQEIKLPSISLRPFATINGMEEK</sequence>
<reference evidence="2 3" key="1">
    <citation type="submission" date="2024-11" db="EMBL/GenBank/DDBJ databases">
        <title>Chromosome-level genome assembly of the freshwater bivalve Anodonta woodiana.</title>
        <authorList>
            <person name="Chen X."/>
        </authorList>
    </citation>
    <scope>NUCLEOTIDE SEQUENCE [LARGE SCALE GENOMIC DNA]</scope>
    <source>
        <strain evidence="2">MN2024</strain>
        <tissue evidence="2">Gills</tissue>
    </source>
</reference>
<proteinExistence type="predicted"/>
<evidence type="ECO:0000313" key="2">
    <source>
        <dbReference type="EMBL" id="KAL3852620.1"/>
    </source>
</evidence>
<feature type="compositionally biased region" description="Basic and acidic residues" evidence="1">
    <location>
        <begin position="412"/>
        <end position="421"/>
    </location>
</feature>
<feature type="region of interest" description="Disordered" evidence="1">
    <location>
        <begin position="24"/>
        <end position="73"/>
    </location>
</feature>
<dbReference type="EMBL" id="JBJQND010000015">
    <property type="protein sequence ID" value="KAL3852620.1"/>
    <property type="molecule type" value="Genomic_DNA"/>
</dbReference>
<comment type="caution">
    <text evidence="2">The sequence shown here is derived from an EMBL/GenBank/DDBJ whole genome shotgun (WGS) entry which is preliminary data.</text>
</comment>
<dbReference type="Proteomes" id="UP001634394">
    <property type="component" value="Unassembled WGS sequence"/>
</dbReference>
<accession>A0ABD3UT81</accession>